<dbReference type="Proteomes" id="UP000278587">
    <property type="component" value="Unassembled WGS sequence"/>
</dbReference>
<evidence type="ECO:0000313" key="3">
    <source>
        <dbReference type="Proteomes" id="UP000278587"/>
    </source>
</evidence>
<protein>
    <submittedName>
        <fullName evidence="2">Uncharacterized protein</fullName>
    </submittedName>
</protein>
<feature type="compositionally biased region" description="Low complexity" evidence="1">
    <location>
        <begin position="33"/>
        <end position="44"/>
    </location>
</feature>
<evidence type="ECO:0000256" key="1">
    <source>
        <dbReference type="SAM" id="MobiDB-lite"/>
    </source>
</evidence>
<organism evidence="2 3">
    <name type="scientific">Pseudomonas caricapapayae</name>
    <dbReference type="NCBI Taxonomy" id="46678"/>
    <lineage>
        <taxon>Bacteria</taxon>
        <taxon>Pseudomonadati</taxon>
        <taxon>Pseudomonadota</taxon>
        <taxon>Gammaproteobacteria</taxon>
        <taxon>Pseudomonadales</taxon>
        <taxon>Pseudomonadaceae</taxon>
        <taxon>Pseudomonas</taxon>
    </lineage>
</organism>
<sequence>MTDTTSPGSQPPALTEFEQRRPFSRPRTIMERAPAVPQAPAPKAGAKDVEGQYIPLSLRRMESVAKYKVVQFAHVIKDNGNGYDNLYLSLTLQNSAGNSANREYRIARDDVWTDLQALTHTIIDGLTFAKQTGSWIELSDFEARTYLSLVLPSAAGKKNMRVTAEKL</sequence>
<accession>A0A0P9MXN8</accession>
<reference evidence="2 3" key="1">
    <citation type="submission" date="2018-08" db="EMBL/GenBank/DDBJ databases">
        <title>Recombination of ecologically and evolutionarily significant loci maintains genetic cohesion in the Pseudomonas syringae species complex.</title>
        <authorList>
            <person name="Dillon M."/>
            <person name="Thakur S."/>
            <person name="Almeida R.N.D."/>
            <person name="Weir B.S."/>
            <person name="Guttman D.S."/>
        </authorList>
    </citation>
    <scope>NUCLEOTIDE SEQUENCE [LARGE SCALE GENOMIC DNA]</scope>
    <source>
        <strain evidence="2 3">ICMP 4086</strain>
    </source>
</reference>
<dbReference type="AlphaFoldDB" id="A0A0P9MXN8"/>
<feature type="region of interest" description="Disordered" evidence="1">
    <location>
        <begin position="1"/>
        <end position="46"/>
    </location>
</feature>
<proteinExistence type="predicted"/>
<gene>
    <name evidence="2" type="ORF">ALQ84_200135</name>
</gene>
<comment type="caution">
    <text evidence="2">The sequence shown here is derived from an EMBL/GenBank/DDBJ whole genome shotgun (WGS) entry which is preliminary data.</text>
</comment>
<name>A0A0P9MXN8_9PSED</name>
<evidence type="ECO:0000313" key="2">
    <source>
        <dbReference type="EMBL" id="RMM06879.1"/>
    </source>
</evidence>
<dbReference type="EMBL" id="RBOC01000148">
    <property type="protein sequence ID" value="RMM06879.1"/>
    <property type="molecule type" value="Genomic_DNA"/>
</dbReference>